<evidence type="ECO:0000313" key="2">
    <source>
        <dbReference type="Proteomes" id="UP001269081"/>
    </source>
</evidence>
<evidence type="ECO:0008006" key="3">
    <source>
        <dbReference type="Google" id="ProtNLM"/>
    </source>
</evidence>
<name>A0ABU1Y428_9FLAO</name>
<dbReference type="EMBL" id="JAVDWQ010000002">
    <property type="protein sequence ID" value="MDR7208986.1"/>
    <property type="molecule type" value="Genomic_DNA"/>
</dbReference>
<gene>
    <name evidence="1" type="ORF">J2W48_000916</name>
</gene>
<sequence length="325" mass="38710">MTKKRVLFIGIGFYDYEDAIIEEFKKQDYKIDYFSGTPPNTFLYRLYSRLKKYQKIESLKEKHSLGIVENLNVKYDLVFIIKGESFSRNAIEILKAKNPNAKYVLYLWDSIRRIKDVNEKLILFDKVYSFDRLDCVENEKFILNPLFFRNEYLNQSNDCIQNNHIYHLGWYHSDRLILIQKIAKYCQENNLKYEFILFTGYFSYIFQSIFGGQLKNNKSFLTFKPISAKTNFQNILNSKVTLDIAHPFQSGLTMRTIELIGAQRKIVTTNEDILNYDFYNPNNILIINRGNPVLEKSFFESEYTPIPNEIISKYSIENWLRRMIE</sequence>
<protein>
    <recommendedName>
        <fullName evidence="3">Lipopolysaccharide biosynthesis protein</fullName>
    </recommendedName>
</protein>
<proteinExistence type="predicted"/>
<dbReference type="RefSeq" id="WP_310278712.1">
    <property type="nucleotide sequence ID" value="NZ_JAVDWQ010000002.1"/>
</dbReference>
<organism evidence="1 2">
    <name type="scientific">Flavobacterium piscis</name>
    <dbReference type="NCBI Taxonomy" id="1114874"/>
    <lineage>
        <taxon>Bacteria</taxon>
        <taxon>Pseudomonadati</taxon>
        <taxon>Bacteroidota</taxon>
        <taxon>Flavobacteriia</taxon>
        <taxon>Flavobacteriales</taxon>
        <taxon>Flavobacteriaceae</taxon>
        <taxon>Flavobacterium</taxon>
    </lineage>
</organism>
<reference evidence="1 2" key="1">
    <citation type="submission" date="2023-07" db="EMBL/GenBank/DDBJ databases">
        <title>Sorghum-associated microbial communities from plants grown in Nebraska, USA.</title>
        <authorList>
            <person name="Schachtman D."/>
        </authorList>
    </citation>
    <scope>NUCLEOTIDE SEQUENCE [LARGE SCALE GENOMIC DNA]</scope>
    <source>
        <strain evidence="1 2">4129</strain>
    </source>
</reference>
<dbReference type="Proteomes" id="UP001269081">
    <property type="component" value="Unassembled WGS sequence"/>
</dbReference>
<keyword evidence="2" id="KW-1185">Reference proteome</keyword>
<comment type="caution">
    <text evidence="1">The sequence shown here is derived from an EMBL/GenBank/DDBJ whole genome shotgun (WGS) entry which is preliminary data.</text>
</comment>
<accession>A0ABU1Y428</accession>
<evidence type="ECO:0000313" key="1">
    <source>
        <dbReference type="EMBL" id="MDR7208986.1"/>
    </source>
</evidence>